<reference evidence="1 3" key="2">
    <citation type="journal article" date="2018" name="Plant J.">
        <title>The Physcomitrella patens chromosome-scale assembly reveals moss genome structure and evolution.</title>
        <authorList>
            <person name="Lang D."/>
            <person name="Ullrich K.K."/>
            <person name="Murat F."/>
            <person name="Fuchs J."/>
            <person name="Jenkins J."/>
            <person name="Haas F.B."/>
            <person name="Piednoel M."/>
            <person name="Gundlach H."/>
            <person name="Van Bel M."/>
            <person name="Meyberg R."/>
            <person name="Vives C."/>
            <person name="Morata J."/>
            <person name="Symeonidi A."/>
            <person name="Hiss M."/>
            <person name="Muchero W."/>
            <person name="Kamisugi Y."/>
            <person name="Saleh O."/>
            <person name="Blanc G."/>
            <person name="Decker E.L."/>
            <person name="van Gessel N."/>
            <person name="Grimwood J."/>
            <person name="Hayes R.D."/>
            <person name="Graham S.W."/>
            <person name="Gunter L.E."/>
            <person name="McDaniel S.F."/>
            <person name="Hoernstein S.N.W."/>
            <person name="Larsson A."/>
            <person name="Li F.W."/>
            <person name="Perroud P.F."/>
            <person name="Phillips J."/>
            <person name="Ranjan P."/>
            <person name="Rokshar D.S."/>
            <person name="Rothfels C.J."/>
            <person name="Schneider L."/>
            <person name="Shu S."/>
            <person name="Stevenson D.W."/>
            <person name="Thummler F."/>
            <person name="Tillich M."/>
            <person name="Villarreal Aguilar J.C."/>
            <person name="Widiez T."/>
            <person name="Wong G.K."/>
            <person name="Wymore A."/>
            <person name="Zhang Y."/>
            <person name="Zimmer A.D."/>
            <person name="Quatrano R.S."/>
            <person name="Mayer K.F.X."/>
            <person name="Goodstein D."/>
            <person name="Casacuberta J.M."/>
            <person name="Vandepoele K."/>
            <person name="Reski R."/>
            <person name="Cuming A.C."/>
            <person name="Tuskan G.A."/>
            <person name="Maumus F."/>
            <person name="Salse J."/>
            <person name="Schmutz J."/>
            <person name="Rensing S.A."/>
        </authorList>
    </citation>
    <scope>NUCLEOTIDE SEQUENCE [LARGE SCALE GENOMIC DNA]</scope>
    <source>
        <strain evidence="2 3">cv. Gransden 2004</strain>
    </source>
</reference>
<dbReference type="Gramene" id="Pp3c8_17439V3.1">
    <property type="protein sequence ID" value="PAC:32966476.CDS.1"/>
    <property type="gene ID" value="Pp3c8_17439"/>
</dbReference>
<organism evidence="1">
    <name type="scientific">Physcomitrium patens</name>
    <name type="common">Spreading-leaved earth moss</name>
    <name type="synonym">Physcomitrella patens</name>
    <dbReference type="NCBI Taxonomy" id="3218"/>
    <lineage>
        <taxon>Eukaryota</taxon>
        <taxon>Viridiplantae</taxon>
        <taxon>Streptophyta</taxon>
        <taxon>Embryophyta</taxon>
        <taxon>Bryophyta</taxon>
        <taxon>Bryophytina</taxon>
        <taxon>Bryopsida</taxon>
        <taxon>Funariidae</taxon>
        <taxon>Funariales</taxon>
        <taxon>Funariaceae</taxon>
        <taxon>Physcomitrium</taxon>
    </lineage>
</organism>
<dbReference type="AlphaFoldDB" id="A0A2K1K7R0"/>
<dbReference type="Proteomes" id="UP000006727">
    <property type="component" value="Chromosome 8"/>
</dbReference>
<evidence type="ECO:0000313" key="1">
    <source>
        <dbReference type="EMBL" id="PNR49807.1"/>
    </source>
</evidence>
<sequence length="102" mass="12173">MNHIYWKLFCTSLIRTYCSVENKGATTSTTKETNKFSMLKIFFSVFFKYKMHSHVTLSVSSTKLLFPFLFFSFMTHHGGKHILFEILYTFNWFEISIKFIVE</sequence>
<dbReference type="EnsemblPlants" id="Pp3c8_17439V3.1">
    <property type="protein sequence ID" value="PAC:32966476.CDS.1"/>
    <property type="gene ID" value="Pp3c8_17439"/>
</dbReference>
<gene>
    <name evidence="1" type="ORF">PHYPA_011703</name>
</gene>
<proteinExistence type="predicted"/>
<reference evidence="1 3" key="1">
    <citation type="journal article" date="2008" name="Science">
        <title>The Physcomitrella genome reveals evolutionary insights into the conquest of land by plants.</title>
        <authorList>
            <person name="Rensing S."/>
            <person name="Lang D."/>
            <person name="Zimmer A."/>
            <person name="Terry A."/>
            <person name="Salamov A."/>
            <person name="Shapiro H."/>
            <person name="Nishiyama T."/>
            <person name="Perroud P.-F."/>
            <person name="Lindquist E."/>
            <person name="Kamisugi Y."/>
            <person name="Tanahashi T."/>
            <person name="Sakakibara K."/>
            <person name="Fujita T."/>
            <person name="Oishi K."/>
            <person name="Shin-I T."/>
            <person name="Kuroki Y."/>
            <person name="Toyoda A."/>
            <person name="Suzuki Y."/>
            <person name="Hashimoto A."/>
            <person name="Yamaguchi K."/>
            <person name="Sugano A."/>
            <person name="Kohara Y."/>
            <person name="Fujiyama A."/>
            <person name="Anterola A."/>
            <person name="Aoki S."/>
            <person name="Ashton N."/>
            <person name="Barbazuk W.B."/>
            <person name="Barker E."/>
            <person name="Bennetzen J."/>
            <person name="Bezanilla M."/>
            <person name="Blankenship R."/>
            <person name="Cho S.H."/>
            <person name="Dutcher S."/>
            <person name="Estelle M."/>
            <person name="Fawcett J.A."/>
            <person name="Gundlach H."/>
            <person name="Hanada K."/>
            <person name="Heyl A."/>
            <person name="Hicks K.A."/>
            <person name="Hugh J."/>
            <person name="Lohr M."/>
            <person name="Mayer K."/>
            <person name="Melkozernov A."/>
            <person name="Murata T."/>
            <person name="Nelson D."/>
            <person name="Pils B."/>
            <person name="Prigge M."/>
            <person name="Reiss B."/>
            <person name="Renner T."/>
            <person name="Rombauts S."/>
            <person name="Rushton P."/>
            <person name="Sanderfoot A."/>
            <person name="Schween G."/>
            <person name="Shiu S.-H."/>
            <person name="Stueber K."/>
            <person name="Theodoulou F.L."/>
            <person name="Tu H."/>
            <person name="Van de Peer Y."/>
            <person name="Verrier P.J."/>
            <person name="Waters E."/>
            <person name="Wood A."/>
            <person name="Yang L."/>
            <person name="Cove D."/>
            <person name="Cuming A."/>
            <person name="Hasebe M."/>
            <person name="Lucas S."/>
            <person name="Mishler D.B."/>
            <person name="Reski R."/>
            <person name="Grigoriev I."/>
            <person name="Quatrano R.S."/>
            <person name="Boore J.L."/>
        </authorList>
    </citation>
    <scope>NUCLEOTIDE SEQUENCE [LARGE SCALE GENOMIC DNA]</scope>
    <source>
        <strain evidence="2 3">cv. Gransden 2004</strain>
    </source>
</reference>
<dbReference type="InParanoid" id="A0A2K1K7R0"/>
<accession>A0A2K1K7R0</accession>
<reference evidence="2" key="3">
    <citation type="submission" date="2020-12" db="UniProtKB">
        <authorList>
            <consortium name="EnsemblPlants"/>
        </authorList>
    </citation>
    <scope>IDENTIFICATION</scope>
</reference>
<evidence type="ECO:0000313" key="2">
    <source>
        <dbReference type="EnsemblPlants" id="PAC:32966476.CDS.1"/>
    </source>
</evidence>
<evidence type="ECO:0000313" key="3">
    <source>
        <dbReference type="Proteomes" id="UP000006727"/>
    </source>
</evidence>
<name>A0A2K1K7R0_PHYPA</name>
<protein>
    <submittedName>
        <fullName evidence="1 2">Uncharacterized protein</fullName>
    </submittedName>
</protein>
<dbReference type="EMBL" id="ABEU02000008">
    <property type="protein sequence ID" value="PNR49807.1"/>
    <property type="molecule type" value="Genomic_DNA"/>
</dbReference>
<keyword evidence="3" id="KW-1185">Reference proteome</keyword>